<proteinExistence type="predicted"/>
<dbReference type="EMBL" id="FOHU01000002">
    <property type="protein sequence ID" value="SES85073.1"/>
    <property type="molecule type" value="Genomic_DNA"/>
</dbReference>
<dbReference type="CDD" id="cd01745">
    <property type="entry name" value="GATase1_2"/>
    <property type="match status" value="1"/>
</dbReference>
<protein>
    <submittedName>
        <fullName evidence="1">Putative glutamine amidotransferase</fullName>
    </submittedName>
</protein>
<sequence>MKKIAITQRLVENDSYYEIRDCLDVRWSSMLHDLGFLPIILPSQCNFNIYFNELKIDGIVFSGGNDLGDYSGKEIDKKRDVLEKQLIRYTINKNIPLLGVCRGMQIVGDYFGLTLEKVNGHAGERHEIFINEQSKYFKKLRGKKQVNSYHNFAFKKYTNDFTVIATSKDGIIEAMEHNNNKILLQMWHPEREEPFCKKDIALIKEHFTNV</sequence>
<reference evidence="1 2" key="1">
    <citation type="submission" date="2016-10" db="EMBL/GenBank/DDBJ databases">
        <authorList>
            <person name="de Groot N.N."/>
        </authorList>
    </citation>
    <scope>NUCLEOTIDE SEQUENCE [LARGE SCALE GENOMIC DNA]</scope>
    <source>
        <strain evidence="1 2">DSM 18979</strain>
    </source>
</reference>
<dbReference type="GO" id="GO:0005829">
    <property type="term" value="C:cytosol"/>
    <property type="evidence" value="ECO:0007669"/>
    <property type="project" value="TreeGrafter"/>
</dbReference>
<dbReference type="RefSeq" id="WP_090439445.1">
    <property type="nucleotide sequence ID" value="NZ_FOHU01000002.1"/>
</dbReference>
<dbReference type="SUPFAM" id="SSF52317">
    <property type="entry name" value="Class I glutamine amidotransferase-like"/>
    <property type="match status" value="1"/>
</dbReference>
<dbReference type="InterPro" id="IPR044668">
    <property type="entry name" value="PuuD-like"/>
</dbReference>
<dbReference type="GO" id="GO:0016740">
    <property type="term" value="F:transferase activity"/>
    <property type="evidence" value="ECO:0007669"/>
    <property type="project" value="UniProtKB-KW"/>
</dbReference>
<dbReference type="InterPro" id="IPR029062">
    <property type="entry name" value="Class_I_gatase-like"/>
</dbReference>
<evidence type="ECO:0000313" key="1">
    <source>
        <dbReference type="EMBL" id="SES85073.1"/>
    </source>
</evidence>
<keyword evidence="1" id="KW-0808">Transferase</keyword>
<organism evidence="1 2">
    <name type="scientific">Natronincola peptidivorans</name>
    <dbReference type="NCBI Taxonomy" id="426128"/>
    <lineage>
        <taxon>Bacteria</taxon>
        <taxon>Bacillati</taxon>
        <taxon>Bacillota</taxon>
        <taxon>Clostridia</taxon>
        <taxon>Peptostreptococcales</taxon>
        <taxon>Natronincolaceae</taxon>
        <taxon>Natronincola</taxon>
    </lineage>
</organism>
<keyword evidence="2" id="KW-1185">Reference proteome</keyword>
<dbReference type="Pfam" id="PF07722">
    <property type="entry name" value="Peptidase_C26"/>
    <property type="match status" value="1"/>
</dbReference>
<keyword evidence="1" id="KW-0315">Glutamine amidotransferase</keyword>
<dbReference type="PANTHER" id="PTHR43235">
    <property type="entry name" value="GLUTAMINE AMIDOTRANSFERASE PB2B2.05-RELATED"/>
    <property type="match status" value="1"/>
</dbReference>
<dbReference type="STRING" id="426128.SAMN05660297_00719"/>
<dbReference type="GO" id="GO:0016811">
    <property type="term" value="F:hydrolase activity, acting on carbon-nitrogen (but not peptide) bonds, in linear amides"/>
    <property type="evidence" value="ECO:0007669"/>
    <property type="project" value="InterPro"/>
</dbReference>
<dbReference type="Gene3D" id="3.40.50.880">
    <property type="match status" value="1"/>
</dbReference>
<dbReference type="Proteomes" id="UP000199568">
    <property type="component" value="Unassembled WGS sequence"/>
</dbReference>
<dbReference type="AlphaFoldDB" id="A0A1H9ZTI1"/>
<dbReference type="InterPro" id="IPR011697">
    <property type="entry name" value="Peptidase_C26"/>
</dbReference>
<name>A0A1H9ZTI1_9FIRM</name>
<dbReference type="PANTHER" id="PTHR43235:SF1">
    <property type="entry name" value="GLUTAMINE AMIDOTRANSFERASE PB2B2.05-RELATED"/>
    <property type="match status" value="1"/>
</dbReference>
<dbReference type="PROSITE" id="PS51273">
    <property type="entry name" value="GATASE_TYPE_1"/>
    <property type="match status" value="1"/>
</dbReference>
<dbReference type="OrthoDB" id="9813383at2"/>
<gene>
    <name evidence="1" type="ORF">SAMN05660297_00719</name>
</gene>
<accession>A0A1H9ZTI1</accession>
<evidence type="ECO:0000313" key="2">
    <source>
        <dbReference type="Proteomes" id="UP000199568"/>
    </source>
</evidence>